<dbReference type="EMBL" id="CAJJDM010000020">
    <property type="protein sequence ID" value="CAD8054387.1"/>
    <property type="molecule type" value="Genomic_DNA"/>
</dbReference>
<keyword evidence="1" id="KW-1133">Transmembrane helix</keyword>
<proteinExistence type="predicted"/>
<evidence type="ECO:0000256" key="1">
    <source>
        <dbReference type="SAM" id="Phobius"/>
    </source>
</evidence>
<accession>A0A8S1KI59</accession>
<organism evidence="2 3">
    <name type="scientific">Paramecium primaurelia</name>
    <dbReference type="NCBI Taxonomy" id="5886"/>
    <lineage>
        <taxon>Eukaryota</taxon>
        <taxon>Sar</taxon>
        <taxon>Alveolata</taxon>
        <taxon>Ciliophora</taxon>
        <taxon>Intramacronucleata</taxon>
        <taxon>Oligohymenophorea</taxon>
        <taxon>Peniculida</taxon>
        <taxon>Parameciidae</taxon>
        <taxon>Paramecium</taxon>
    </lineage>
</organism>
<dbReference type="Proteomes" id="UP000688137">
    <property type="component" value="Unassembled WGS sequence"/>
</dbReference>
<feature type="transmembrane region" description="Helical" evidence="1">
    <location>
        <begin position="35"/>
        <end position="55"/>
    </location>
</feature>
<sequence length="162" mass="19650">MQLKKKLSNTQNYIQLYQKAESQQQRNFCSGYLNLFIKLIIQTIILAAVIMVYSFDVFQNTFLYLVSIYNVYWKDVHFSSIQDQLFFYRIRQIQQVLIKNSSQMSQFQQPLVGFHYIQLIKTKKMGSLRIRQDNAKNQNQKVIQFIIMYFYKYLIYDLMAEW</sequence>
<evidence type="ECO:0000313" key="3">
    <source>
        <dbReference type="Proteomes" id="UP000688137"/>
    </source>
</evidence>
<dbReference type="AlphaFoldDB" id="A0A8S1KI59"/>
<keyword evidence="3" id="KW-1185">Reference proteome</keyword>
<comment type="caution">
    <text evidence="2">The sequence shown here is derived from an EMBL/GenBank/DDBJ whole genome shotgun (WGS) entry which is preliminary data.</text>
</comment>
<evidence type="ECO:0008006" key="4">
    <source>
        <dbReference type="Google" id="ProtNLM"/>
    </source>
</evidence>
<keyword evidence="1" id="KW-0472">Membrane</keyword>
<name>A0A8S1KI59_PARPR</name>
<keyword evidence="1" id="KW-0812">Transmembrane</keyword>
<gene>
    <name evidence="2" type="ORF">PPRIM_AZ9-3.1.T0220004</name>
</gene>
<protein>
    <recommendedName>
        <fullName evidence="4">Transmembrane protein</fullName>
    </recommendedName>
</protein>
<reference evidence="2" key="1">
    <citation type="submission" date="2021-01" db="EMBL/GenBank/DDBJ databases">
        <authorList>
            <consortium name="Genoscope - CEA"/>
            <person name="William W."/>
        </authorList>
    </citation>
    <scope>NUCLEOTIDE SEQUENCE</scope>
</reference>
<evidence type="ECO:0000313" key="2">
    <source>
        <dbReference type="EMBL" id="CAD8054387.1"/>
    </source>
</evidence>